<proteinExistence type="predicted"/>
<evidence type="ECO:0000313" key="1">
    <source>
        <dbReference type="EMBL" id="GAB67777.1"/>
    </source>
</evidence>
<evidence type="ECO:0000313" key="2">
    <source>
        <dbReference type="Proteomes" id="UP000006319"/>
    </source>
</evidence>
<dbReference type="OrthoDB" id="381419at2759"/>
<keyword evidence="2" id="KW-1185">Reference proteome</keyword>
<sequence length="187" mass="21259">MLKDYSNKEYFAKKVVYASCYIHMGNRKVTQPTDDWCYYFYYQLGHKLFNEAKGDNALYTIMSEVCQQLWKSAAGESNECNIMCENINKLEFLRMKEVFDYSIEHAFISLKLGESGNSKSCTEALSKCLKKTLSAYKAIGAKCTAGKNGCNCSGLGTVYSLQFCQVLCMFLHRNFHTLEDCSMGTLN</sequence>
<dbReference type="Proteomes" id="UP000006319">
    <property type="component" value="Chromosome 12"/>
</dbReference>
<dbReference type="VEuPathDB" id="PlasmoDB:PCYB_123430"/>
<reference evidence="1 2" key="1">
    <citation type="journal article" date="2012" name="Nat. Genet.">
        <title>Plasmodium cynomolgi genome sequences provide insight into Plasmodium vivax and the monkey malaria clade.</title>
        <authorList>
            <person name="Tachibana S."/>
            <person name="Sullivan S.A."/>
            <person name="Kawai S."/>
            <person name="Nakamura S."/>
            <person name="Kim H.R."/>
            <person name="Goto N."/>
            <person name="Arisue N."/>
            <person name="Palacpac N.M.Q."/>
            <person name="Honma H."/>
            <person name="Yagi M."/>
            <person name="Tougan T."/>
            <person name="Katakai Y."/>
            <person name="Kaneko O."/>
            <person name="Mita T."/>
            <person name="Kita K."/>
            <person name="Yasutomi Y."/>
            <person name="Sutton P.L."/>
            <person name="Shakhbatyan R."/>
            <person name="Horii T."/>
            <person name="Yasunaga T."/>
            <person name="Barnwell J.W."/>
            <person name="Escalante A.A."/>
            <person name="Carlton J.M."/>
            <person name="Tanabe K."/>
        </authorList>
    </citation>
    <scope>NUCLEOTIDE SEQUENCE [LARGE SCALE GENOMIC DNA]</scope>
    <source>
        <strain evidence="1 2">B</strain>
    </source>
</reference>
<dbReference type="EMBL" id="DF157104">
    <property type="protein sequence ID" value="GAB67777.1"/>
    <property type="molecule type" value="Genomic_DNA"/>
</dbReference>
<protein>
    <submittedName>
        <fullName evidence="1">KIR-like CYIR protein</fullName>
    </submittedName>
</protein>
<name>K6VET4_PLACD</name>
<dbReference type="AlphaFoldDB" id="K6VET4"/>
<organism evidence="1 2">
    <name type="scientific">Plasmodium cynomolgi (strain B)</name>
    <dbReference type="NCBI Taxonomy" id="1120755"/>
    <lineage>
        <taxon>Eukaryota</taxon>
        <taxon>Sar</taxon>
        <taxon>Alveolata</taxon>
        <taxon>Apicomplexa</taxon>
        <taxon>Aconoidasida</taxon>
        <taxon>Haemosporida</taxon>
        <taxon>Plasmodiidae</taxon>
        <taxon>Plasmodium</taxon>
        <taxon>Plasmodium (Plasmodium)</taxon>
    </lineage>
</organism>
<gene>
    <name evidence="1" type="ORF">PCYB_123430</name>
</gene>
<dbReference type="GeneID" id="14694150"/>
<dbReference type="KEGG" id="pcy:PCYB_123430"/>
<dbReference type="RefSeq" id="XP_004223724.1">
    <property type="nucleotide sequence ID" value="XM_004223676.1"/>
</dbReference>
<dbReference type="PhylomeDB" id="K6VET4"/>
<accession>K6VET4</accession>